<keyword evidence="3" id="KW-1185">Reference proteome</keyword>
<evidence type="ECO:0000313" key="3">
    <source>
        <dbReference type="Proteomes" id="UP000799764"/>
    </source>
</evidence>
<dbReference type="AlphaFoldDB" id="A0A9P4UBE7"/>
<evidence type="ECO:0000313" key="2">
    <source>
        <dbReference type="EMBL" id="KAF2445504.1"/>
    </source>
</evidence>
<dbReference type="PANTHER" id="PTHR24148">
    <property type="entry name" value="ANKYRIN REPEAT DOMAIN-CONTAINING PROTEIN 39 HOMOLOG-RELATED"/>
    <property type="match status" value="1"/>
</dbReference>
<gene>
    <name evidence="2" type="ORF">P171DRAFT_358152</name>
</gene>
<dbReference type="OrthoDB" id="3553147at2759"/>
<dbReference type="InterPro" id="IPR010730">
    <property type="entry name" value="HET"/>
</dbReference>
<name>A0A9P4UBE7_9PLEO</name>
<feature type="non-terminal residue" evidence="2">
    <location>
        <position position="135"/>
    </location>
</feature>
<sequence length="135" mass="15407">MAAQIYEPLPHDSEQQYIRTCTLYPGTGNEPVQVELQPHRVGSDDIPYEAVSWVWGNPLNSTTLLYKGQNISIRKSLEDALRVFRYVDRPRVLWVDALCINQDDVEERSEQVAMMGSVYSYASGVLIWLGNDTEQ</sequence>
<comment type="caution">
    <text evidence="2">The sequence shown here is derived from an EMBL/GenBank/DDBJ whole genome shotgun (WGS) entry which is preliminary data.</text>
</comment>
<dbReference type="Proteomes" id="UP000799764">
    <property type="component" value="Unassembled WGS sequence"/>
</dbReference>
<accession>A0A9P4UBE7</accession>
<protein>
    <submittedName>
        <fullName evidence="2">HET-domain-containing protein</fullName>
    </submittedName>
</protein>
<feature type="domain" description="Heterokaryon incompatibility" evidence="1">
    <location>
        <begin position="48"/>
        <end position="134"/>
    </location>
</feature>
<reference evidence="2" key="1">
    <citation type="journal article" date="2020" name="Stud. Mycol.">
        <title>101 Dothideomycetes genomes: a test case for predicting lifestyles and emergence of pathogens.</title>
        <authorList>
            <person name="Haridas S."/>
            <person name="Albert R."/>
            <person name="Binder M."/>
            <person name="Bloem J."/>
            <person name="Labutti K."/>
            <person name="Salamov A."/>
            <person name="Andreopoulos B."/>
            <person name="Baker S."/>
            <person name="Barry K."/>
            <person name="Bills G."/>
            <person name="Bluhm B."/>
            <person name="Cannon C."/>
            <person name="Castanera R."/>
            <person name="Culley D."/>
            <person name="Daum C."/>
            <person name="Ezra D."/>
            <person name="Gonzalez J."/>
            <person name="Henrissat B."/>
            <person name="Kuo A."/>
            <person name="Liang C."/>
            <person name="Lipzen A."/>
            <person name="Lutzoni F."/>
            <person name="Magnuson J."/>
            <person name="Mondo S."/>
            <person name="Nolan M."/>
            <person name="Ohm R."/>
            <person name="Pangilinan J."/>
            <person name="Park H.-J."/>
            <person name="Ramirez L."/>
            <person name="Alfaro M."/>
            <person name="Sun H."/>
            <person name="Tritt A."/>
            <person name="Yoshinaga Y."/>
            <person name="Zwiers L.-H."/>
            <person name="Turgeon B."/>
            <person name="Goodwin S."/>
            <person name="Spatafora J."/>
            <person name="Crous P."/>
            <person name="Grigoriev I."/>
        </authorList>
    </citation>
    <scope>NUCLEOTIDE SEQUENCE</scope>
    <source>
        <strain evidence="2">CBS 690.94</strain>
    </source>
</reference>
<evidence type="ECO:0000259" key="1">
    <source>
        <dbReference type="Pfam" id="PF06985"/>
    </source>
</evidence>
<dbReference type="PANTHER" id="PTHR24148:SF64">
    <property type="entry name" value="HETEROKARYON INCOMPATIBILITY DOMAIN-CONTAINING PROTEIN"/>
    <property type="match status" value="1"/>
</dbReference>
<proteinExistence type="predicted"/>
<dbReference type="Pfam" id="PF06985">
    <property type="entry name" value="HET"/>
    <property type="match status" value="1"/>
</dbReference>
<dbReference type="InterPro" id="IPR052895">
    <property type="entry name" value="HetReg/Transcr_Mod"/>
</dbReference>
<dbReference type="EMBL" id="MU001499">
    <property type="protein sequence ID" value="KAF2445504.1"/>
    <property type="molecule type" value="Genomic_DNA"/>
</dbReference>
<organism evidence="2 3">
    <name type="scientific">Karstenula rhodostoma CBS 690.94</name>
    <dbReference type="NCBI Taxonomy" id="1392251"/>
    <lineage>
        <taxon>Eukaryota</taxon>
        <taxon>Fungi</taxon>
        <taxon>Dikarya</taxon>
        <taxon>Ascomycota</taxon>
        <taxon>Pezizomycotina</taxon>
        <taxon>Dothideomycetes</taxon>
        <taxon>Pleosporomycetidae</taxon>
        <taxon>Pleosporales</taxon>
        <taxon>Massarineae</taxon>
        <taxon>Didymosphaeriaceae</taxon>
        <taxon>Karstenula</taxon>
    </lineage>
</organism>